<dbReference type="PANTHER" id="PTHR11080:SF2">
    <property type="entry name" value="LD05707P"/>
    <property type="match status" value="1"/>
</dbReference>
<feature type="domain" description="Isochorismatase-like" evidence="9">
    <location>
        <begin position="3"/>
        <end position="201"/>
    </location>
</feature>
<dbReference type="Pfam" id="PF00857">
    <property type="entry name" value="Isochorismatase"/>
    <property type="match status" value="1"/>
</dbReference>
<evidence type="ECO:0000313" key="10">
    <source>
        <dbReference type="EMBL" id="NGO40594.1"/>
    </source>
</evidence>
<comment type="pathway">
    <text evidence="5">Cofactor biosynthesis; nicotinate biosynthesis; nicotinate from nicotinamide: step 1/1.</text>
</comment>
<keyword evidence="11" id="KW-1185">Reference proteome</keyword>
<dbReference type="FunFam" id="3.40.50.850:FF:000006">
    <property type="entry name" value="Bifunctional pyrazinamidase/nicotinamidase"/>
    <property type="match status" value="1"/>
</dbReference>
<dbReference type="InterPro" id="IPR052347">
    <property type="entry name" value="Isochorismatase_Nicotinamidase"/>
</dbReference>
<dbReference type="SUPFAM" id="SSF52499">
    <property type="entry name" value="Isochorismatase-like hydrolases"/>
    <property type="match status" value="1"/>
</dbReference>
<comment type="similarity">
    <text evidence="1">Belongs to the isochorismatase family.</text>
</comment>
<dbReference type="NCBIfam" id="NF008623">
    <property type="entry name" value="PRK11609.1"/>
    <property type="match status" value="1"/>
</dbReference>
<evidence type="ECO:0000256" key="7">
    <source>
        <dbReference type="ARBA" id="ARBA00043224"/>
    </source>
</evidence>
<evidence type="ECO:0000256" key="3">
    <source>
        <dbReference type="ARBA" id="ARBA00022723"/>
    </source>
</evidence>
<evidence type="ECO:0000256" key="8">
    <source>
        <dbReference type="ARBA" id="ARBA00072277"/>
    </source>
</evidence>
<dbReference type="PANTHER" id="PTHR11080">
    <property type="entry name" value="PYRAZINAMIDASE/NICOTINAMIDASE"/>
    <property type="match status" value="1"/>
</dbReference>
<comment type="caution">
    <text evidence="10">The sequence shown here is derived from an EMBL/GenBank/DDBJ whole genome shotgun (WGS) entry which is preliminary data.</text>
</comment>
<evidence type="ECO:0000256" key="4">
    <source>
        <dbReference type="ARBA" id="ARBA00022801"/>
    </source>
</evidence>
<organism evidence="10 11">
    <name type="scientific">Limisphaera ngatamarikiensis</name>
    <dbReference type="NCBI Taxonomy" id="1324935"/>
    <lineage>
        <taxon>Bacteria</taxon>
        <taxon>Pseudomonadati</taxon>
        <taxon>Verrucomicrobiota</taxon>
        <taxon>Verrucomicrobiia</taxon>
        <taxon>Limisphaerales</taxon>
        <taxon>Limisphaeraceae</taxon>
        <taxon>Limisphaera</taxon>
    </lineage>
</organism>
<dbReference type="CDD" id="cd01011">
    <property type="entry name" value="nicotinamidase"/>
    <property type="match status" value="1"/>
</dbReference>
<keyword evidence="2" id="KW-0662">Pyridine nucleotide biosynthesis</keyword>
<dbReference type="RefSeq" id="WP_165109338.1">
    <property type="nucleotide sequence ID" value="NZ_JAAKYA010000096.1"/>
</dbReference>
<dbReference type="EMBL" id="JAAKYA010000096">
    <property type="protein sequence ID" value="NGO40594.1"/>
    <property type="molecule type" value="Genomic_DNA"/>
</dbReference>
<dbReference type="GO" id="GO:0008936">
    <property type="term" value="F:nicotinamidase activity"/>
    <property type="evidence" value="ECO:0007669"/>
    <property type="project" value="UniProtKB-EC"/>
</dbReference>
<keyword evidence="4 10" id="KW-0378">Hydrolase</keyword>
<evidence type="ECO:0000259" key="9">
    <source>
        <dbReference type="Pfam" id="PF00857"/>
    </source>
</evidence>
<evidence type="ECO:0000256" key="2">
    <source>
        <dbReference type="ARBA" id="ARBA00022642"/>
    </source>
</evidence>
<protein>
    <recommendedName>
        <fullName evidence="8">Nicotinamidase</fullName>
        <ecNumber evidence="6">3.5.1.19</ecNumber>
    </recommendedName>
    <alternativeName>
        <fullName evidence="7">Nicotinamide deamidase</fullName>
    </alternativeName>
</protein>
<evidence type="ECO:0000313" key="11">
    <source>
        <dbReference type="Proteomes" id="UP000477311"/>
    </source>
</evidence>
<keyword evidence="3" id="KW-0479">Metal-binding</keyword>
<dbReference type="AlphaFoldDB" id="A0A6M1RZ30"/>
<accession>A0A6M1RZ30</accession>
<sequence>MRCLLLVDLQNDFLPGGALPVPEGDAVIPVVNRLQPGFDLVVATQDWHPPNHGSFAVNHPGRRVGEVVDLDGLPQVLWPVHCVQFTPGAEFAPGLDTSRIVHVVRKGTDPRIDSYSGFFDNGKRRSTGLADFLRQQGVREVYVAGLATDYCVKATALDAVQLGFATRVITDACRGVNLQPGDVDRALAEMARAGVRLVRSDELPGR</sequence>
<dbReference type="InterPro" id="IPR036380">
    <property type="entry name" value="Isochorismatase-like_sf"/>
</dbReference>
<dbReference type="EC" id="3.5.1.19" evidence="6"/>
<dbReference type="Gene3D" id="3.40.50.850">
    <property type="entry name" value="Isochorismatase-like"/>
    <property type="match status" value="1"/>
</dbReference>
<dbReference type="Proteomes" id="UP000477311">
    <property type="component" value="Unassembled WGS sequence"/>
</dbReference>
<name>A0A6M1RZ30_9BACT</name>
<evidence type="ECO:0000256" key="5">
    <source>
        <dbReference type="ARBA" id="ARBA00037900"/>
    </source>
</evidence>
<dbReference type="GO" id="GO:0046872">
    <property type="term" value="F:metal ion binding"/>
    <property type="evidence" value="ECO:0007669"/>
    <property type="project" value="UniProtKB-KW"/>
</dbReference>
<gene>
    <name evidence="10" type="primary">pncA</name>
    <name evidence="10" type="ORF">G4L39_14500</name>
</gene>
<evidence type="ECO:0000256" key="6">
    <source>
        <dbReference type="ARBA" id="ARBA00039017"/>
    </source>
</evidence>
<evidence type="ECO:0000256" key="1">
    <source>
        <dbReference type="ARBA" id="ARBA00006336"/>
    </source>
</evidence>
<proteinExistence type="inferred from homology"/>
<dbReference type="InterPro" id="IPR000868">
    <property type="entry name" value="Isochorismatase-like_dom"/>
</dbReference>
<dbReference type="GO" id="GO:0019363">
    <property type="term" value="P:pyridine nucleotide biosynthetic process"/>
    <property type="evidence" value="ECO:0007669"/>
    <property type="project" value="UniProtKB-KW"/>
</dbReference>
<reference evidence="10 11" key="1">
    <citation type="submission" date="2020-02" db="EMBL/GenBank/DDBJ databases">
        <title>Draft genome sequence of Limisphaera ngatamarikiensis NGM72.4T, a thermophilic Verrucomicrobia grouped in subdivision 3.</title>
        <authorList>
            <person name="Carere C.R."/>
            <person name="Steen J."/>
            <person name="Hugenholtz P."/>
            <person name="Stott M.B."/>
        </authorList>
    </citation>
    <scope>NUCLEOTIDE SEQUENCE [LARGE SCALE GENOMIC DNA]</scope>
    <source>
        <strain evidence="10 11">NGM72.4</strain>
    </source>
</reference>